<evidence type="ECO:0000313" key="4">
    <source>
        <dbReference type="Proteomes" id="UP001288620"/>
    </source>
</evidence>
<keyword evidence="1" id="KW-0732">Signal</keyword>
<comment type="caution">
    <text evidence="3">The sequence shown here is derived from an EMBL/GenBank/DDBJ whole genome shotgun (WGS) entry which is preliminary data.</text>
</comment>
<feature type="domain" description="Spore coat protein U/FanG" evidence="2">
    <location>
        <begin position="14"/>
        <end position="155"/>
    </location>
</feature>
<feature type="chain" id="PRO_5046001156" evidence="1">
    <location>
        <begin position="21"/>
        <end position="158"/>
    </location>
</feature>
<dbReference type="Gene3D" id="2.60.40.1090">
    <property type="entry name" value="Fimbrial-type adhesion domain"/>
    <property type="match status" value="1"/>
</dbReference>
<dbReference type="Proteomes" id="UP001288620">
    <property type="component" value="Unassembled WGS sequence"/>
</dbReference>
<proteinExistence type="predicted"/>
<reference evidence="4" key="1">
    <citation type="submission" date="2023-07" db="EMBL/GenBank/DDBJ databases">
        <title>Structural and functional analysis of rice phyllospheric bacteria for their antimicrobial properties and defense elicitation against blast disease.</title>
        <authorList>
            <person name="Sahu K.P."/>
            <person name="Asharani P."/>
            <person name="Kumar M."/>
            <person name="Reddy B."/>
            <person name="Kumar A."/>
        </authorList>
    </citation>
    <scope>NUCLEOTIDE SEQUENCE [LARGE SCALE GENOMIC DNA]</scope>
    <source>
        <strain evidence="4">OsEp_Plm_30P10</strain>
    </source>
</reference>
<name>A0ABU5LC68_9GAMM</name>
<organism evidence="3 4">
    <name type="scientific">Pantoea eucrina</name>
    <dbReference type="NCBI Taxonomy" id="472693"/>
    <lineage>
        <taxon>Bacteria</taxon>
        <taxon>Pseudomonadati</taxon>
        <taxon>Pseudomonadota</taxon>
        <taxon>Gammaproteobacteria</taxon>
        <taxon>Enterobacterales</taxon>
        <taxon>Erwiniaceae</taxon>
        <taxon>Pantoea</taxon>
    </lineage>
</organism>
<feature type="signal peptide" evidence="1">
    <location>
        <begin position="1"/>
        <end position="20"/>
    </location>
</feature>
<protein>
    <submittedName>
        <fullName evidence="3">Spore coat U domain-containing protein</fullName>
    </submittedName>
</protein>
<gene>
    <name evidence="3" type="ORF">N4G40_03310</name>
</gene>
<dbReference type="InterPro" id="IPR036937">
    <property type="entry name" value="Adhesion_dom_fimbrial_sf"/>
</dbReference>
<keyword evidence="4" id="KW-1185">Reference proteome</keyword>
<accession>A0ABU5LC68</accession>
<dbReference type="InterPro" id="IPR007893">
    <property type="entry name" value="Spore_coat_U/FanG"/>
</dbReference>
<dbReference type="InterPro" id="IPR053167">
    <property type="entry name" value="Spore_coat_component"/>
</dbReference>
<dbReference type="SMART" id="SM00972">
    <property type="entry name" value="SCPU"/>
    <property type="match status" value="1"/>
</dbReference>
<evidence type="ECO:0000256" key="1">
    <source>
        <dbReference type="SAM" id="SignalP"/>
    </source>
</evidence>
<dbReference type="Pfam" id="PF05229">
    <property type="entry name" value="SCPU"/>
    <property type="match status" value="1"/>
</dbReference>
<evidence type="ECO:0000259" key="2">
    <source>
        <dbReference type="Pfam" id="PF05229"/>
    </source>
</evidence>
<dbReference type="SUPFAM" id="SSF49401">
    <property type="entry name" value="Bacterial adhesins"/>
    <property type="match status" value="1"/>
</dbReference>
<dbReference type="EMBL" id="JAOBTT010000001">
    <property type="protein sequence ID" value="MDZ7277311.1"/>
    <property type="molecule type" value="Genomic_DNA"/>
</dbReference>
<evidence type="ECO:0000313" key="3">
    <source>
        <dbReference type="EMBL" id="MDZ7277311.1"/>
    </source>
</evidence>
<sequence length="158" mass="15997">MLLGVSLSTWALPTATFQVAASVVAGCVVSGTNTGVFGALNFGTQSGVARRSVSASLVQSTTITLACTPGTALSMSIDGGSHYATTRNLQISGSTAETVPYALYSNAALTAAIPVNSAVALSYSNANNITLPIYGQLTLPGPTRAGTYTDTLTVTLSW</sequence>
<dbReference type="InterPro" id="IPR008966">
    <property type="entry name" value="Adhesion_dom_sf"/>
</dbReference>
<dbReference type="PANTHER" id="PTHR37089">
    <property type="entry name" value="PROTEIN U-RELATED"/>
    <property type="match status" value="1"/>
</dbReference>